<sequence length="200" mass="23060">MKNTSSILFFFLLLFMLNPLHTFAQFESESFKKFNEERIDFNKRGMLILGSWAVGNMAWGGIMAGNSTGQERAFHQMNIYWNSVNLIIAGFGYYSAIREEASSDFWETQRAQQQIEKVLLLNTGLDLAYIGGGLWMLERGRRLDDEVLRGFGQSVMLQGAFLMTFDLVKFLIHNRHAKQLPKIFEQVHLHGNGLSFRMTF</sequence>
<dbReference type="EMBL" id="RPHB01000001">
    <property type="protein sequence ID" value="MBW3466228.1"/>
    <property type="molecule type" value="Genomic_DNA"/>
</dbReference>
<evidence type="ECO:0000313" key="3">
    <source>
        <dbReference type="Proteomes" id="UP000727490"/>
    </source>
</evidence>
<dbReference type="Pfam" id="PF22503">
    <property type="entry name" value="DUF6992"/>
    <property type="match status" value="1"/>
</dbReference>
<reference evidence="2 3" key="1">
    <citation type="journal article" date="2020" name="Syst. Appl. Microbiol.">
        <title>Arthrospiribacter ruber gen. nov., sp. nov., a novel bacterium isolated from Arthrospira cultures.</title>
        <authorList>
            <person name="Waleron M."/>
            <person name="Misztak A."/>
            <person name="Waleron M.M."/>
            <person name="Furmaniak M."/>
            <person name="Mrozik A."/>
            <person name="Waleron K."/>
        </authorList>
    </citation>
    <scope>NUCLEOTIDE SEQUENCE [LARGE SCALE GENOMIC DNA]</scope>
    <source>
        <strain evidence="2 3">DPMB0001</strain>
    </source>
</reference>
<comment type="caution">
    <text evidence="2">The sequence shown here is derived from an EMBL/GenBank/DDBJ whole genome shotgun (WGS) entry which is preliminary data.</text>
</comment>
<feature type="transmembrane region" description="Helical" evidence="1">
    <location>
        <begin position="118"/>
        <end position="135"/>
    </location>
</feature>
<dbReference type="Proteomes" id="UP000727490">
    <property type="component" value="Unassembled WGS sequence"/>
</dbReference>
<keyword evidence="1" id="KW-0472">Membrane</keyword>
<accession>A0A951IQ56</accession>
<feature type="transmembrane region" description="Helical" evidence="1">
    <location>
        <begin position="45"/>
        <end position="67"/>
    </location>
</feature>
<keyword evidence="3" id="KW-1185">Reference proteome</keyword>
<keyword evidence="1" id="KW-1133">Transmembrane helix</keyword>
<protein>
    <submittedName>
        <fullName evidence="2">Uncharacterized protein</fullName>
    </submittedName>
</protein>
<proteinExistence type="predicted"/>
<dbReference type="RefSeq" id="WP_219286023.1">
    <property type="nucleotide sequence ID" value="NZ_RPHB01000001.1"/>
</dbReference>
<gene>
    <name evidence="2" type="ORF">EGN73_00160</name>
</gene>
<dbReference type="AlphaFoldDB" id="A0A951IQ56"/>
<feature type="transmembrane region" description="Helical" evidence="1">
    <location>
        <begin position="79"/>
        <end position="97"/>
    </location>
</feature>
<organism evidence="2 3">
    <name type="scientific">Arthrospiribacter ruber</name>
    <dbReference type="NCBI Taxonomy" id="2487934"/>
    <lineage>
        <taxon>Bacteria</taxon>
        <taxon>Pseudomonadati</taxon>
        <taxon>Bacteroidota</taxon>
        <taxon>Cytophagia</taxon>
        <taxon>Cytophagales</taxon>
        <taxon>Cyclobacteriaceae</taxon>
        <taxon>Arthrospiribacter</taxon>
    </lineage>
</organism>
<feature type="transmembrane region" description="Helical" evidence="1">
    <location>
        <begin position="155"/>
        <end position="172"/>
    </location>
</feature>
<evidence type="ECO:0000256" key="1">
    <source>
        <dbReference type="SAM" id="Phobius"/>
    </source>
</evidence>
<dbReference type="InterPro" id="IPR054261">
    <property type="entry name" value="DUF6992"/>
</dbReference>
<keyword evidence="1" id="KW-0812">Transmembrane</keyword>
<name>A0A951IQ56_9BACT</name>
<evidence type="ECO:0000313" key="2">
    <source>
        <dbReference type="EMBL" id="MBW3466228.1"/>
    </source>
</evidence>
<feature type="transmembrane region" description="Helical" evidence="1">
    <location>
        <begin position="6"/>
        <end position="24"/>
    </location>
</feature>